<protein>
    <submittedName>
        <fullName evidence="1">Uncharacterized protein</fullName>
    </submittedName>
</protein>
<dbReference type="STRING" id="930.GCA_002079865_02147"/>
<dbReference type="EMBL" id="LWSA01000102">
    <property type="protein sequence ID" value="OCX73510.1"/>
    <property type="molecule type" value="Genomic_DNA"/>
</dbReference>
<organism evidence="1 4">
    <name type="scientific">Acidithiobacillus thiooxidans</name>
    <name type="common">Thiobacillus thiooxidans</name>
    <dbReference type="NCBI Taxonomy" id="930"/>
    <lineage>
        <taxon>Bacteria</taxon>
        <taxon>Pseudomonadati</taxon>
        <taxon>Pseudomonadota</taxon>
        <taxon>Acidithiobacillia</taxon>
        <taxon>Acidithiobacillales</taxon>
        <taxon>Acidithiobacillaceae</taxon>
        <taxon>Acidithiobacillus</taxon>
    </lineage>
</organism>
<evidence type="ECO:0000313" key="3">
    <source>
        <dbReference type="Proteomes" id="UP000094893"/>
    </source>
</evidence>
<keyword evidence="4" id="KW-1185">Reference proteome</keyword>
<dbReference type="RefSeq" id="WP_024893684.1">
    <property type="nucleotide sequence ID" value="NZ_JAAOMO010000052.1"/>
</dbReference>
<dbReference type="Proteomes" id="UP000094893">
    <property type="component" value="Unassembled WGS sequence"/>
</dbReference>
<accession>A0A1C2I4I6</accession>
<dbReference type="EMBL" id="LWRY01000152">
    <property type="protein sequence ID" value="OCX70879.1"/>
    <property type="molecule type" value="Genomic_DNA"/>
</dbReference>
<sequence length="80" mass="8888">MKTVHFVRGTPVLFEMPIPLTAAQIAKEKRQQAAFIKGAQAKNLPPPPILRVLTKIIHGRAQVTQTGPDTYQIKILHHDA</sequence>
<reference evidence="1 3" key="1">
    <citation type="journal article" date="2016" name="Int. J. Mol. Sci.">
        <title>Comparative genomics of the extreme acidophile Acidithiobacillus thiooxidans reveals intraspecific divergence and niche adaptation.</title>
        <authorList>
            <person name="Zhang X."/>
            <person name="Feng X."/>
            <person name="Tao J."/>
            <person name="Ma L."/>
            <person name="Xiao Y."/>
            <person name="Liang Y."/>
            <person name="Liu X."/>
            <person name="Yin H."/>
        </authorList>
    </citation>
    <scope>NUCLEOTIDE SEQUENCE [LARGE SCALE GENOMIC DNA]</scope>
    <source>
        <strain evidence="2 3">A02</strain>
        <strain evidence="1">DXS-W</strain>
    </source>
</reference>
<proteinExistence type="predicted"/>
<dbReference type="AlphaFoldDB" id="A0A1C2I4I6"/>
<comment type="caution">
    <text evidence="1">The sequence shown here is derived from an EMBL/GenBank/DDBJ whole genome shotgun (WGS) entry which is preliminary data.</text>
</comment>
<evidence type="ECO:0000313" key="1">
    <source>
        <dbReference type="EMBL" id="OCX70879.1"/>
    </source>
</evidence>
<evidence type="ECO:0000313" key="2">
    <source>
        <dbReference type="EMBL" id="OCX73510.1"/>
    </source>
</evidence>
<dbReference type="Proteomes" id="UP000095008">
    <property type="component" value="Unassembled WGS sequence"/>
</dbReference>
<evidence type="ECO:0000313" key="4">
    <source>
        <dbReference type="Proteomes" id="UP000095008"/>
    </source>
</evidence>
<gene>
    <name evidence="1" type="ORF">A6M23_13050</name>
    <name evidence="2" type="ORF">A6P07_08170</name>
</gene>
<name>A0A1C2I4I6_ACITH</name>